<dbReference type="AlphaFoldDB" id="A0A8I1ITF0"/>
<dbReference type="EMBL" id="JAEHFQ010000014">
    <property type="protein sequence ID" value="MBM0635702.1"/>
    <property type="molecule type" value="Genomic_DNA"/>
</dbReference>
<sequence length="175" mass="20478">MSHTYTLSQQNHWNNRSEQWKLPLYFSKLVLHHIKHFVDGMLSTGFSGTLTDIHRESLQDRDRRTLIHFLTHGNWNASYLKRIIQHVAFQQMREIAQRGHGPFFVILDDTVCEKPSLRHRLRIGFKGLRFNILISKVSPSTGMLLSKPCFVRVTGFSPLPQNVTIRKQKQNRFGL</sequence>
<dbReference type="RefSeq" id="WP_165150158.1">
    <property type="nucleotide sequence ID" value="NZ_JAEHFQ010000014.1"/>
</dbReference>
<gene>
    <name evidence="1" type="ORF">JDW19_21595</name>
</gene>
<evidence type="ECO:0008006" key="3">
    <source>
        <dbReference type="Google" id="ProtNLM"/>
    </source>
</evidence>
<accession>A0A8I1ITF0</accession>
<organism evidence="1 2">
    <name type="scientific">Paenibacillus polymyxa</name>
    <name type="common">Bacillus polymyxa</name>
    <dbReference type="NCBI Taxonomy" id="1406"/>
    <lineage>
        <taxon>Bacteria</taxon>
        <taxon>Bacillati</taxon>
        <taxon>Bacillota</taxon>
        <taxon>Bacilli</taxon>
        <taxon>Bacillales</taxon>
        <taxon>Paenibacillaceae</taxon>
        <taxon>Paenibacillus</taxon>
    </lineage>
</organism>
<protein>
    <recommendedName>
        <fullName evidence="3">Transposase IS701-like DDE domain-containing protein</fullName>
    </recommendedName>
</protein>
<reference evidence="1" key="1">
    <citation type="submission" date="2020-12" db="EMBL/GenBank/DDBJ databases">
        <title>Paenibacillus polymyxa LMG 27872: a double-edged sword.</title>
        <authorList>
            <person name="Langendries S."/>
            <person name="Garcia Mendez S."/>
            <person name="Beirinckx S."/>
            <person name="Viaene T."/>
            <person name="Baeyen S."/>
            <person name="Goeminne G."/>
            <person name="Willems A."/>
            <person name="Debode J."/>
            <person name="Goormachtig S."/>
        </authorList>
    </citation>
    <scope>NUCLEOTIDE SEQUENCE</scope>
    <source>
        <strain evidence="1">LMG 27872</strain>
    </source>
</reference>
<dbReference type="Proteomes" id="UP000650605">
    <property type="component" value="Unassembled WGS sequence"/>
</dbReference>
<evidence type="ECO:0000313" key="1">
    <source>
        <dbReference type="EMBL" id="MBM0635702.1"/>
    </source>
</evidence>
<proteinExistence type="predicted"/>
<evidence type="ECO:0000313" key="2">
    <source>
        <dbReference type="Proteomes" id="UP000650605"/>
    </source>
</evidence>
<comment type="caution">
    <text evidence="1">The sequence shown here is derived from an EMBL/GenBank/DDBJ whole genome shotgun (WGS) entry which is preliminary data.</text>
</comment>
<name>A0A8I1ITF0_PAEPO</name>